<evidence type="ECO:0000256" key="1">
    <source>
        <dbReference type="SAM" id="Coils"/>
    </source>
</evidence>
<feature type="region of interest" description="Disordered" evidence="2">
    <location>
        <begin position="160"/>
        <end position="179"/>
    </location>
</feature>
<dbReference type="Proteomes" id="UP000288429">
    <property type="component" value="Unassembled WGS sequence"/>
</dbReference>
<evidence type="ECO:0000313" key="4">
    <source>
        <dbReference type="Proteomes" id="UP000288429"/>
    </source>
</evidence>
<organism evidence="3 4">
    <name type="scientific">Fusarium ambrosium</name>
    <dbReference type="NCBI Taxonomy" id="131363"/>
    <lineage>
        <taxon>Eukaryota</taxon>
        <taxon>Fungi</taxon>
        <taxon>Dikarya</taxon>
        <taxon>Ascomycota</taxon>
        <taxon>Pezizomycotina</taxon>
        <taxon>Sordariomycetes</taxon>
        <taxon>Hypocreomycetidae</taxon>
        <taxon>Hypocreales</taxon>
        <taxon>Nectriaceae</taxon>
        <taxon>Fusarium</taxon>
        <taxon>Fusarium solani species complex</taxon>
    </lineage>
</organism>
<evidence type="ECO:0000256" key="2">
    <source>
        <dbReference type="SAM" id="MobiDB-lite"/>
    </source>
</evidence>
<proteinExistence type="predicted"/>
<evidence type="ECO:0000313" key="3">
    <source>
        <dbReference type="EMBL" id="RSL87669.1"/>
    </source>
</evidence>
<sequence length="310" mass="35473">MPTSASEQNTLLRARQLQRLNEKNEKEGPLPFIDKLMPEDLQLANLLEPNWKVVPEGEVDVPEEWTKRSGSLTSTLTHFRKSVKLLVNNQELPLDDIPETIEHISPEPTQTREGDKEGGNGYEGPLIEFSEPPKPTTRQGKAKTGASPSAKTFQDVLEANKEHQRRREVEGANHERQRRLEVEKQLADTTGKLRDLDLQWSGEKRALNDKLSQVSKELDKNTGERDQAIDRLNQATIQLYQTKDKLSQTTILLDETKKQLDNMTTELDQVKQAKERGEQRRQQGQIDPLLTDENYETLRMMMSKCKGRQG</sequence>
<accession>A0A428SCX5</accession>
<dbReference type="EMBL" id="NIZV01000496">
    <property type="protein sequence ID" value="RSL87669.1"/>
    <property type="molecule type" value="Genomic_DNA"/>
</dbReference>
<keyword evidence="1" id="KW-0175">Coiled coil</keyword>
<dbReference type="AlphaFoldDB" id="A0A428SCX5"/>
<comment type="caution">
    <text evidence="3">The sequence shown here is derived from an EMBL/GenBank/DDBJ whole genome shotgun (WGS) entry which is preliminary data.</text>
</comment>
<name>A0A428SCX5_9HYPO</name>
<dbReference type="Gene3D" id="1.20.120.330">
    <property type="entry name" value="Nucleotidyltransferases domain 2"/>
    <property type="match status" value="1"/>
</dbReference>
<reference evidence="3 4" key="1">
    <citation type="submission" date="2017-06" db="EMBL/GenBank/DDBJ databases">
        <title>Cmopartive genomic analysis of Ambrosia Fusariam Clade fungi.</title>
        <authorList>
            <person name="Stajich J.E."/>
            <person name="Carrillo J."/>
            <person name="Kijimoto T."/>
            <person name="Eskalen A."/>
            <person name="O'Donnell K."/>
            <person name="Kasson M."/>
        </authorList>
    </citation>
    <scope>NUCLEOTIDE SEQUENCE [LARGE SCALE GENOMIC DNA]</scope>
    <source>
        <strain evidence="3 4">NRRL 20438</strain>
    </source>
</reference>
<feature type="region of interest" description="Disordered" evidence="2">
    <location>
        <begin position="103"/>
        <end position="153"/>
    </location>
</feature>
<feature type="compositionally biased region" description="Basic and acidic residues" evidence="2">
    <location>
        <begin position="103"/>
        <end position="118"/>
    </location>
</feature>
<feature type="coiled-coil region" evidence="1">
    <location>
        <begin position="246"/>
        <end position="280"/>
    </location>
</feature>
<gene>
    <name evidence="3" type="ORF">CDV31_016211</name>
</gene>
<protein>
    <submittedName>
        <fullName evidence="3">Uncharacterized protein</fullName>
    </submittedName>
</protein>
<keyword evidence="4" id="KW-1185">Reference proteome</keyword>